<evidence type="ECO:0000256" key="6">
    <source>
        <dbReference type="ARBA" id="ARBA00022771"/>
    </source>
</evidence>
<sequence length="690" mass="79193">MDTPVHLECRLSCANFQTCNKVGAFPCTRGCALVAHVKYCSVMCEDAHWPEHKKDCEALLVKDGWRPGYETEGRKNSFVDWTTVETAPPPLPLMEDKRLLWGGTLAADVLNVENNEALDEDDRYMSLLFTDSGDLRHLFQTIAKLPPRSDWSVDASINIERIAFFSRNVIVVLCALEATQSAQGHDQAYMSRTIDTIIHVWYSAFLTRDIVQYLEEKIQPLLEQVRHHLDGKALDTEIVHTWEFSGGSYLSLSLPVVRWNYVINSLKIPPALSYQVAKARMQHVTLDPRRHDAREYHYSKMTDSPHLRMVYQRFLEDGMLLPFGHSRLDFVYPNGALFPEDIKYSYAESGSPLAAWGVLDVNKTPWAAENDLYGKLYCFLRGVIGNILHWLGPNEIGLSFHNVPIRTLPSRLAKRKYDRIEVSNVCGREELSIRDTFQLFSGHLKDPADNPHATLMTWFVNAAKEPKDTRGNAQSLFTTFQLQLLYNNFDTKANTTHQLFTLVNVPRLIDQYFIDRYMNTREFEQIARESGMEMKSENTVVDKWPARPKNNTMTKPSPPSPSQQQQPTMVSLAPFVLKRPWLVKALTPAANWYAGASGYRQLGLRYDDLLEEENEAVQIALKRLSAKESYERVYRIRRSVQCSYTHKLLPKDQWTKPEEDVPYLRNILAQVEAELAEKDALDSMTVIKKH</sequence>
<feature type="region of interest" description="Disordered" evidence="14">
    <location>
        <begin position="544"/>
        <end position="567"/>
    </location>
</feature>
<name>A0A9W9JPD8_9HYPO</name>
<keyword evidence="17" id="KW-1185">Reference proteome</keyword>
<gene>
    <name evidence="16" type="ORF">T069G_04142</name>
</gene>
<dbReference type="EMBL" id="JAOPEN010000002">
    <property type="protein sequence ID" value="KAJ4863188.1"/>
    <property type="molecule type" value="Genomic_DNA"/>
</dbReference>
<dbReference type="InterPro" id="IPR036544">
    <property type="entry name" value="QCR7_sf"/>
</dbReference>
<evidence type="ECO:0000256" key="13">
    <source>
        <dbReference type="PROSITE-ProRule" id="PRU00134"/>
    </source>
</evidence>
<dbReference type="InterPro" id="IPR002893">
    <property type="entry name" value="Znf_MYND"/>
</dbReference>
<dbReference type="PANTHER" id="PTHR12022:SF0">
    <property type="entry name" value="CYTOCHROME B-C1 COMPLEX SUBUNIT 7"/>
    <property type="match status" value="1"/>
</dbReference>
<dbReference type="Pfam" id="PF14737">
    <property type="entry name" value="DUF4470"/>
    <property type="match status" value="1"/>
</dbReference>
<comment type="subcellular location">
    <subcellularLocation>
        <location evidence="1">Mitochondrion inner membrane</location>
        <topology evidence="1">Peripheral membrane protein</topology>
        <orientation evidence="1">Matrix side</orientation>
    </subcellularLocation>
</comment>
<proteinExistence type="inferred from homology"/>
<dbReference type="SUPFAM" id="SSF81524">
    <property type="entry name" value="14 kDa protein of cytochrome bc1 complex (Ubiquinol-cytochrome c reductase)"/>
    <property type="match status" value="1"/>
</dbReference>
<comment type="similarity">
    <text evidence="2">Belongs to the UQCRB/QCR7 family.</text>
</comment>
<dbReference type="InterPro" id="IPR027974">
    <property type="entry name" value="DUF4470"/>
</dbReference>
<dbReference type="GO" id="GO:0005743">
    <property type="term" value="C:mitochondrial inner membrane"/>
    <property type="evidence" value="ECO:0007669"/>
    <property type="project" value="UniProtKB-SubCell"/>
</dbReference>
<dbReference type="AlphaFoldDB" id="A0A9W9JPD8"/>
<evidence type="ECO:0000313" key="17">
    <source>
        <dbReference type="Proteomes" id="UP001140511"/>
    </source>
</evidence>
<keyword evidence="7" id="KW-0999">Mitochondrion inner membrane</keyword>
<dbReference type="PANTHER" id="PTHR12022">
    <property type="entry name" value="UBIQUINOL-CYTOCHROME C REDUCTASE COMPLEX 14 KD PROTEIN"/>
    <property type="match status" value="1"/>
</dbReference>
<evidence type="ECO:0000256" key="4">
    <source>
        <dbReference type="ARBA" id="ARBA00022660"/>
    </source>
</evidence>
<accession>A0A9W9JPD8</accession>
<keyword evidence="3" id="KW-0813">Transport</keyword>
<dbReference type="Gene3D" id="6.10.140.2220">
    <property type="match status" value="1"/>
</dbReference>
<dbReference type="GO" id="GO:0006122">
    <property type="term" value="P:mitochondrial electron transport, ubiquinol to cytochrome c"/>
    <property type="evidence" value="ECO:0007669"/>
    <property type="project" value="InterPro"/>
</dbReference>
<keyword evidence="4" id="KW-0679">Respiratory chain</keyword>
<comment type="caution">
    <text evidence="16">The sequence shown here is derived from an EMBL/GenBank/DDBJ whole genome shotgun (WGS) entry which is preliminary data.</text>
</comment>
<dbReference type="GeneID" id="80866040"/>
<keyword evidence="10" id="KW-0496">Mitochondrion</keyword>
<feature type="domain" description="MYND-type" evidence="15">
    <location>
        <begin position="16"/>
        <end position="56"/>
    </location>
</feature>
<dbReference type="Proteomes" id="UP001140511">
    <property type="component" value="Unassembled WGS sequence"/>
</dbReference>
<evidence type="ECO:0000256" key="14">
    <source>
        <dbReference type="SAM" id="MobiDB-lite"/>
    </source>
</evidence>
<dbReference type="GO" id="GO:0008270">
    <property type="term" value="F:zinc ion binding"/>
    <property type="evidence" value="ECO:0007669"/>
    <property type="project" value="UniProtKB-KW"/>
</dbReference>
<evidence type="ECO:0000256" key="5">
    <source>
        <dbReference type="ARBA" id="ARBA00022723"/>
    </source>
</evidence>
<evidence type="ECO:0000256" key="11">
    <source>
        <dbReference type="ARBA" id="ARBA00023136"/>
    </source>
</evidence>
<evidence type="ECO:0000256" key="12">
    <source>
        <dbReference type="ARBA" id="ARBA00031684"/>
    </source>
</evidence>
<dbReference type="InterPro" id="IPR003197">
    <property type="entry name" value="QCR7"/>
</dbReference>
<organism evidence="16 17">
    <name type="scientific">Trichoderma breve</name>
    <dbReference type="NCBI Taxonomy" id="2034170"/>
    <lineage>
        <taxon>Eukaryota</taxon>
        <taxon>Fungi</taxon>
        <taxon>Dikarya</taxon>
        <taxon>Ascomycota</taxon>
        <taxon>Pezizomycotina</taxon>
        <taxon>Sordariomycetes</taxon>
        <taxon>Hypocreomycetidae</taxon>
        <taxon>Hypocreales</taxon>
        <taxon>Hypocreaceae</taxon>
        <taxon>Trichoderma</taxon>
    </lineage>
</organism>
<evidence type="ECO:0000256" key="10">
    <source>
        <dbReference type="ARBA" id="ARBA00023128"/>
    </source>
</evidence>
<dbReference type="GO" id="GO:0045275">
    <property type="term" value="C:respiratory chain complex III"/>
    <property type="evidence" value="ECO:0007669"/>
    <property type="project" value="InterPro"/>
</dbReference>
<evidence type="ECO:0000259" key="15">
    <source>
        <dbReference type="PROSITE" id="PS50865"/>
    </source>
</evidence>
<keyword evidence="9" id="KW-0249">Electron transport</keyword>
<dbReference type="Gene3D" id="1.10.1090.10">
    <property type="entry name" value="Cytochrome b-c1 complex subunit 7"/>
    <property type="match status" value="1"/>
</dbReference>
<evidence type="ECO:0000256" key="8">
    <source>
        <dbReference type="ARBA" id="ARBA00022833"/>
    </source>
</evidence>
<evidence type="ECO:0000313" key="16">
    <source>
        <dbReference type="EMBL" id="KAJ4863188.1"/>
    </source>
</evidence>
<evidence type="ECO:0000256" key="7">
    <source>
        <dbReference type="ARBA" id="ARBA00022792"/>
    </source>
</evidence>
<evidence type="ECO:0000256" key="9">
    <source>
        <dbReference type="ARBA" id="ARBA00022982"/>
    </source>
</evidence>
<dbReference type="RefSeq" id="XP_056032244.1">
    <property type="nucleotide sequence ID" value="XM_056171352.1"/>
</dbReference>
<evidence type="ECO:0000256" key="2">
    <source>
        <dbReference type="ARBA" id="ARBA00008554"/>
    </source>
</evidence>
<dbReference type="Pfam" id="PF02271">
    <property type="entry name" value="UCR_14kD"/>
    <property type="match status" value="1"/>
</dbReference>
<dbReference type="PROSITE" id="PS50865">
    <property type="entry name" value="ZF_MYND_2"/>
    <property type="match status" value="1"/>
</dbReference>
<evidence type="ECO:0000256" key="3">
    <source>
        <dbReference type="ARBA" id="ARBA00022448"/>
    </source>
</evidence>
<dbReference type="FunFam" id="1.10.1090.10:FF:000001">
    <property type="entry name" value="Cytochrome b-c1 complex subunit 7"/>
    <property type="match status" value="1"/>
</dbReference>
<reference evidence="16" key="1">
    <citation type="submission" date="2022-09" db="EMBL/GenBank/DDBJ databases">
        <title>Chromosome-level assembly of Trichoderma breve T069, a fungus used in development of biopesticide product.</title>
        <authorList>
            <person name="Lin R."/>
            <person name="Liu T."/>
        </authorList>
    </citation>
    <scope>NUCLEOTIDE SEQUENCE</scope>
    <source>
        <strain evidence="16">T069</strain>
    </source>
</reference>
<keyword evidence="8" id="KW-0862">Zinc</keyword>
<keyword evidence="5" id="KW-0479">Metal-binding</keyword>
<evidence type="ECO:0000256" key="1">
    <source>
        <dbReference type="ARBA" id="ARBA00004443"/>
    </source>
</evidence>
<protein>
    <recommendedName>
        <fullName evidence="12">Complex III subunit 7</fullName>
    </recommendedName>
</protein>
<keyword evidence="6 13" id="KW-0863">Zinc-finger</keyword>
<keyword evidence="11" id="KW-0472">Membrane</keyword>